<dbReference type="Pfam" id="PF06140">
    <property type="entry name" value="Ifi-6-16"/>
    <property type="match status" value="1"/>
</dbReference>
<evidence type="ECO:0000313" key="6">
    <source>
        <dbReference type="EMBL" id="KAG6113191.1"/>
    </source>
</evidence>
<gene>
    <name evidence="6" type="ORF">E4U13_003964</name>
</gene>
<keyword evidence="7" id="KW-1185">Reference proteome</keyword>
<keyword evidence="5" id="KW-0472">Membrane</keyword>
<dbReference type="Gene3D" id="6.10.110.10">
    <property type="match status" value="1"/>
</dbReference>
<proteinExistence type="inferred from homology"/>
<evidence type="ECO:0000256" key="4">
    <source>
        <dbReference type="ARBA" id="ARBA00022989"/>
    </source>
</evidence>
<dbReference type="InterPro" id="IPR009311">
    <property type="entry name" value="IFI6/IFI27-like"/>
</dbReference>
<dbReference type="AlphaFoldDB" id="A0A9P7TTL2"/>
<sequence>MKPFQQGTNYSLVCNLFIAQFTAPSMLDFLNMMGFGSLGPIAGSHAANMQSGIGNVAAGSPFAMLQSAGMGGKGAWWMKSADSRGAQAKMVVICLCHITGICDENHDRNREV</sequence>
<evidence type="ECO:0000256" key="3">
    <source>
        <dbReference type="ARBA" id="ARBA00022692"/>
    </source>
</evidence>
<dbReference type="PANTHER" id="PTHR16932:SF18">
    <property type="entry name" value="INTERFERON, ALPHA-INDUCIBLE PROTEIN 27-LIKE 2"/>
    <property type="match status" value="1"/>
</dbReference>
<organism evidence="6 7">
    <name type="scientific">Claviceps humidiphila</name>
    <dbReference type="NCBI Taxonomy" id="1294629"/>
    <lineage>
        <taxon>Eukaryota</taxon>
        <taxon>Fungi</taxon>
        <taxon>Dikarya</taxon>
        <taxon>Ascomycota</taxon>
        <taxon>Pezizomycotina</taxon>
        <taxon>Sordariomycetes</taxon>
        <taxon>Hypocreomycetidae</taxon>
        <taxon>Hypocreales</taxon>
        <taxon>Clavicipitaceae</taxon>
        <taxon>Claviceps</taxon>
    </lineage>
</organism>
<comment type="subcellular location">
    <subcellularLocation>
        <location evidence="1">Membrane</location>
        <topology evidence="1">Multi-pass membrane protein</topology>
    </subcellularLocation>
</comment>
<name>A0A9P7TTL2_9HYPO</name>
<evidence type="ECO:0000313" key="7">
    <source>
        <dbReference type="Proteomes" id="UP000732380"/>
    </source>
</evidence>
<dbReference type="Proteomes" id="UP000732380">
    <property type="component" value="Unassembled WGS sequence"/>
</dbReference>
<evidence type="ECO:0000256" key="1">
    <source>
        <dbReference type="ARBA" id="ARBA00004141"/>
    </source>
</evidence>
<dbReference type="PANTHER" id="PTHR16932">
    <property type="entry name" value="INTERFERON ALPHA-INDUCIBLE PROTEIN 27"/>
    <property type="match status" value="1"/>
</dbReference>
<keyword evidence="4" id="KW-1133">Transmembrane helix</keyword>
<reference evidence="6 7" key="1">
    <citation type="journal article" date="2020" name="bioRxiv">
        <title>Whole genome comparisons of ergot fungi reveals the divergence and evolution of species within the genus Claviceps are the result of varying mechanisms driving genome evolution and host range expansion.</title>
        <authorList>
            <person name="Wyka S.A."/>
            <person name="Mondo S.J."/>
            <person name="Liu M."/>
            <person name="Dettman J."/>
            <person name="Nalam V."/>
            <person name="Broders K.D."/>
        </authorList>
    </citation>
    <scope>NUCLEOTIDE SEQUENCE [LARGE SCALE GENOMIC DNA]</scope>
    <source>
        <strain evidence="6 7">LM576</strain>
    </source>
</reference>
<comment type="caution">
    <text evidence="6">The sequence shown here is derived from an EMBL/GenBank/DDBJ whole genome shotgun (WGS) entry which is preliminary data.</text>
</comment>
<evidence type="ECO:0000256" key="5">
    <source>
        <dbReference type="ARBA" id="ARBA00023136"/>
    </source>
</evidence>
<evidence type="ECO:0000256" key="2">
    <source>
        <dbReference type="ARBA" id="ARBA00007262"/>
    </source>
</evidence>
<dbReference type="GO" id="GO:0016020">
    <property type="term" value="C:membrane"/>
    <property type="evidence" value="ECO:0007669"/>
    <property type="project" value="UniProtKB-SubCell"/>
</dbReference>
<dbReference type="EMBL" id="SRQM01000306">
    <property type="protein sequence ID" value="KAG6113191.1"/>
    <property type="molecule type" value="Genomic_DNA"/>
</dbReference>
<dbReference type="InterPro" id="IPR038213">
    <property type="entry name" value="IFI6/IFI27-like_sf"/>
</dbReference>
<comment type="similarity">
    <text evidence="2">Belongs to the IFI6/IFI27 family.</text>
</comment>
<accession>A0A9P7TTL2</accession>
<keyword evidence="3" id="KW-0812">Transmembrane</keyword>
<protein>
    <submittedName>
        <fullName evidence="6">Uncharacterized protein</fullName>
    </submittedName>
</protein>